<dbReference type="PANTHER" id="PTHR22984">
    <property type="entry name" value="SERINE/THREONINE-PROTEIN KINASE PIM"/>
    <property type="match status" value="1"/>
</dbReference>
<evidence type="ECO:0000256" key="7">
    <source>
        <dbReference type="ARBA" id="ARBA00022777"/>
    </source>
</evidence>
<dbReference type="InterPro" id="IPR017441">
    <property type="entry name" value="Protein_kinase_ATP_BS"/>
</dbReference>
<proteinExistence type="inferred from homology"/>
<feature type="compositionally biased region" description="Low complexity" evidence="14">
    <location>
        <begin position="21"/>
        <end position="36"/>
    </location>
</feature>
<evidence type="ECO:0000256" key="8">
    <source>
        <dbReference type="ARBA" id="ARBA00022840"/>
    </source>
</evidence>
<evidence type="ECO:0000259" key="15">
    <source>
        <dbReference type="PROSITE" id="PS50011"/>
    </source>
</evidence>
<evidence type="ECO:0000256" key="5">
    <source>
        <dbReference type="ARBA" id="ARBA00022679"/>
    </source>
</evidence>
<evidence type="ECO:0000256" key="10">
    <source>
        <dbReference type="ARBA" id="ARBA00047899"/>
    </source>
</evidence>
<dbReference type="PROSITE" id="PS00108">
    <property type="entry name" value="PROTEIN_KINASE_ST"/>
    <property type="match status" value="1"/>
</dbReference>
<comment type="caution">
    <text evidence="16">The sequence shown here is derived from an EMBL/GenBank/DDBJ whole genome shotgun (WGS) entry which is preliminary data.</text>
</comment>
<keyword evidence="8 12" id="KW-0067">ATP-binding</keyword>
<keyword evidence="5" id="KW-0808">Transferase</keyword>
<dbReference type="Gene3D" id="1.10.510.10">
    <property type="entry name" value="Transferase(Phosphotransferase) domain 1"/>
    <property type="match status" value="1"/>
</dbReference>
<keyword evidence="7" id="KW-0418">Kinase</keyword>
<evidence type="ECO:0000256" key="2">
    <source>
        <dbReference type="ARBA" id="ARBA00012513"/>
    </source>
</evidence>
<dbReference type="SMART" id="SM00220">
    <property type="entry name" value="S_TKc"/>
    <property type="match status" value="1"/>
</dbReference>
<comment type="similarity">
    <text evidence="13">Belongs to the protein kinase superfamily.</text>
</comment>
<keyword evidence="4 13" id="KW-0723">Serine/threonine-protein kinase</keyword>
<dbReference type="InterPro" id="IPR051138">
    <property type="entry name" value="PIM_Ser/Thr_kinase"/>
</dbReference>
<dbReference type="OrthoDB" id="193931at2759"/>
<feature type="binding site" evidence="12">
    <location>
        <position position="80"/>
    </location>
    <ligand>
        <name>ATP</name>
        <dbReference type="ChEBI" id="CHEBI:30616"/>
    </ligand>
</feature>
<evidence type="ECO:0000256" key="1">
    <source>
        <dbReference type="ARBA" id="ARBA00004192"/>
    </source>
</evidence>
<dbReference type="Gene3D" id="3.30.200.20">
    <property type="entry name" value="Phosphorylase Kinase, domain 1"/>
    <property type="match status" value="1"/>
</dbReference>
<evidence type="ECO:0000313" key="17">
    <source>
        <dbReference type="Proteomes" id="UP000186922"/>
    </source>
</evidence>
<evidence type="ECO:0000256" key="14">
    <source>
        <dbReference type="SAM" id="MobiDB-lite"/>
    </source>
</evidence>
<keyword evidence="6 12" id="KW-0547">Nucleotide-binding</keyword>
<dbReference type="PANTHER" id="PTHR22984:SF25">
    <property type="entry name" value="PROTEIN KINASE DOMAIN-CONTAINING PROTEIN"/>
    <property type="match status" value="1"/>
</dbReference>
<feature type="region of interest" description="Disordered" evidence="14">
    <location>
        <begin position="15"/>
        <end position="39"/>
    </location>
</feature>
<dbReference type="Pfam" id="PF00069">
    <property type="entry name" value="Pkinase"/>
    <property type="match status" value="1"/>
</dbReference>
<dbReference type="Proteomes" id="UP000186922">
    <property type="component" value="Unassembled WGS sequence"/>
</dbReference>
<evidence type="ECO:0000256" key="13">
    <source>
        <dbReference type="RuleBase" id="RU000304"/>
    </source>
</evidence>
<name>A0A1D1UUY1_RAMVA</name>
<evidence type="ECO:0000256" key="11">
    <source>
        <dbReference type="ARBA" id="ARBA00048679"/>
    </source>
</evidence>
<evidence type="ECO:0000256" key="9">
    <source>
        <dbReference type="ARBA" id="ARBA00023200"/>
    </source>
</evidence>
<keyword evidence="9" id="KW-1035">Host cytoplasm</keyword>
<dbReference type="AlphaFoldDB" id="A0A1D1UUY1"/>
<protein>
    <recommendedName>
        <fullName evidence="3">Serine/threonine-protein kinase 1</fullName>
        <ecNumber evidence="2">2.7.11.1</ecNumber>
    </recommendedName>
</protein>
<dbReference type="STRING" id="947166.A0A1D1UUY1"/>
<keyword evidence="17" id="KW-1185">Reference proteome</keyword>
<dbReference type="EMBL" id="BDGG01000002">
    <property type="protein sequence ID" value="GAU93486.1"/>
    <property type="molecule type" value="Genomic_DNA"/>
</dbReference>
<dbReference type="SUPFAM" id="SSF56112">
    <property type="entry name" value="Protein kinase-like (PK-like)"/>
    <property type="match status" value="1"/>
</dbReference>
<organism evidence="16 17">
    <name type="scientific">Ramazzottius varieornatus</name>
    <name type="common">Water bear</name>
    <name type="synonym">Tardigrade</name>
    <dbReference type="NCBI Taxonomy" id="947166"/>
    <lineage>
        <taxon>Eukaryota</taxon>
        <taxon>Metazoa</taxon>
        <taxon>Ecdysozoa</taxon>
        <taxon>Tardigrada</taxon>
        <taxon>Eutardigrada</taxon>
        <taxon>Parachela</taxon>
        <taxon>Hypsibioidea</taxon>
        <taxon>Ramazzottiidae</taxon>
        <taxon>Ramazzottius</taxon>
    </lineage>
</organism>
<comment type="catalytic activity">
    <reaction evidence="10">
        <text>L-threonyl-[protein] + ATP = O-phospho-L-threonyl-[protein] + ADP + H(+)</text>
        <dbReference type="Rhea" id="RHEA:46608"/>
        <dbReference type="Rhea" id="RHEA-COMP:11060"/>
        <dbReference type="Rhea" id="RHEA-COMP:11605"/>
        <dbReference type="ChEBI" id="CHEBI:15378"/>
        <dbReference type="ChEBI" id="CHEBI:30013"/>
        <dbReference type="ChEBI" id="CHEBI:30616"/>
        <dbReference type="ChEBI" id="CHEBI:61977"/>
        <dbReference type="ChEBI" id="CHEBI:456216"/>
        <dbReference type="EC" id="2.7.11.1"/>
    </reaction>
</comment>
<feature type="domain" description="Protein kinase" evidence="15">
    <location>
        <begin position="51"/>
        <end position="308"/>
    </location>
</feature>
<dbReference type="InterPro" id="IPR008271">
    <property type="entry name" value="Ser/Thr_kinase_AS"/>
</dbReference>
<dbReference type="PROSITE" id="PS50011">
    <property type="entry name" value="PROTEIN_KINASE_DOM"/>
    <property type="match status" value="1"/>
</dbReference>
<feature type="region of interest" description="Disordered" evidence="14">
    <location>
        <begin position="384"/>
        <end position="433"/>
    </location>
</feature>
<sequence>MLGFSFSGIFSPAPPKSNELPSGSCPNSSSAPSISSHKNMGRTFADMERKYKTVRTIGSGGFGKVYSGFRRTDKQPVAIKVVNGKKVTSYRTMKGQQVPLEVAMHSKVSHLPGVVKLLDHFQGEGGNGSHILVLERPDPVQDLFDFITQRGALDEFIARVFFRQIVETIAACHDNGVCHRDIKDENILVDMHTGRCYLIDFGSSDELRTEPYQGYDAGTKVYCPPEWVKTGVFHASAGTVWSLGILLYDMLCGDIPFENEEQILSGHLSWRNPAVRISDRARDLVRRCLTFKPEQRLTIAQILEHPWLNQCKFDDNFAYYFQSYCSRRTHRMKTVLNSTSPIAVPSSITTSSAPTTVRQGVIPNAGLQSQSCSFTHVFSSSSHGSAGSPLSPQRWTFDCGSNTQPRNDSLDSQGNSEGKLSLSGNSIGEMAAC</sequence>
<comment type="subcellular location">
    <subcellularLocation>
        <location evidence="1">Host cytoplasm</location>
    </subcellularLocation>
</comment>
<evidence type="ECO:0000256" key="3">
    <source>
        <dbReference type="ARBA" id="ARBA00016885"/>
    </source>
</evidence>
<dbReference type="PROSITE" id="PS00107">
    <property type="entry name" value="PROTEIN_KINASE_ATP"/>
    <property type="match status" value="1"/>
</dbReference>
<feature type="compositionally biased region" description="Polar residues" evidence="14">
    <location>
        <begin position="399"/>
        <end position="426"/>
    </location>
</feature>
<evidence type="ECO:0000256" key="4">
    <source>
        <dbReference type="ARBA" id="ARBA00022527"/>
    </source>
</evidence>
<evidence type="ECO:0000313" key="16">
    <source>
        <dbReference type="EMBL" id="GAU93486.1"/>
    </source>
</evidence>
<accession>A0A1D1UUY1</accession>
<comment type="catalytic activity">
    <reaction evidence="11">
        <text>L-seryl-[protein] + ATP = O-phospho-L-seryl-[protein] + ADP + H(+)</text>
        <dbReference type="Rhea" id="RHEA:17989"/>
        <dbReference type="Rhea" id="RHEA-COMP:9863"/>
        <dbReference type="Rhea" id="RHEA-COMP:11604"/>
        <dbReference type="ChEBI" id="CHEBI:15378"/>
        <dbReference type="ChEBI" id="CHEBI:29999"/>
        <dbReference type="ChEBI" id="CHEBI:30616"/>
        <dbReference type="ChEBI" id="CHEBI:83421"/>
        <dbReference type="ChEBI" id="CHEBI:456216"/>
        <dbReference type="EC" id="2.7.11.1"/>
    </reaction>
</comment>
<dbReference type="GO" id="GO:0005524">
    <property type="term" value="F:ATP binding"/>
    <property type="evidence" value="ECO:0007669"/>
    <property type="project" value="UniProtKB-UniRule"/>
</dbReference>
<reference evidence="16 17" key="1">
    <citation type="journal article" date="2016" name="Nat. Commun.">
        <title>Extremotolerant tardigrade genome and improved radiotolerance of human cultured cells by tardigrade-unique protein.</title>
        <authorList>
            <person name="Hashimoto T."/>
            <person name="Horikawa D.D."/>
            <person name="Saito Y."/>
            <person name="Kuwahara H."/>
            <person name="Kozuka-Hata H."/>
            <person name="Shin-I T."/>
            <person name="Minakuchi Y."/>
            <person name="Ohishi K."/>
            <person name="Motoyama A."/>
            <person name="Aizu T."/>
            <person name="Enomoto A."/>
            <person name="Kondo K."/>
            <person name="Tanaka S."/>
            <person name="Hara Y."/>
            <person name="Koshikawa S."/>
            <person name="Sagara H."/>
            <person name="Miura T."/>
            <person name="Yokobori S."/>
            <person name="Miyagawa K."/>
            <person name="Suzuki Y."/>
            <person name="Kubo T."/>
            <person name="Oyama M."/>
            <person name="Kohara Y."/>
            <person name="Fujiyama A."/>
            <person name="Arakawa K."/>
            <person name="Katayama T."/>
            <person name="Toyoda A."/>
            <person name="Kunieda T."/>
        </authorList>
    </citation>
    <scope>NUCLEOTIDE SEQUENCE [LARGE SCALE GENOMIC DNA]</scope>
    <source>
        <strain evidence="16 17">YOKOZUNA-1</strain>
    </source>
</reference>
<dbReference type="GO" id="GO:0004674">
    <property type="term" value="F:protein serine/threonine kinase activity"/>
    <property type="evidence" value="ECO:0007669"/>
    <property type="project" value="UniProtKB-KW"/>
</dbReference>
<gene>
    <name evidence="16" type="primary">RvY_05421-1</name>
    <name evidence="16" type="synonym">RvY_05421.1</name>
    <name evidence="16" type="ORF">RvY_05421</name>
</gene>
<dbReference type="EC" id="2.7.11.1" evidence="2"/>
<dbReference type="InterPro" id="IPR011009">
    <property type="entry name" value="Kinase-like_dom_sf"/>
</dbReference>
<dbReference type="GO" id="GO:0030430">
    <property type="term" value="C:host cell cytoplasm"/>
    <property type="evidence" value="ECO:0007669"/>
    <property type="project" value="UniProtKB-SubCell"/>
</dbReference>
<evidence type="ECO:0000256" key="6">
    <source>
        <dbReference type="ARBA" id="ARBA00022741"/>
    </source>
</evidence>
<dbReference type="InterPro" id="IPR000719">
    <property type="entry name" value="Prot_kinase_dom"/>
</dbReference>
<evidence type="ECO:0000256" key="12">
    <source>
        <dbReference type="PROSITE-ProRule" id="PRU10141"/>
    </source>
</evidence>
<dbReference type="GO" id="GO:0005737">
    <property type="term" value="C:cytoplasm"/>
    <property type="evidence" value="ECO:0007669"/>
    <property type="project" value="TreeGrafter"/>
</dbReference>